<sequence>MAGRGGPVFSLPSTPGEKRSQITPVLCQNTKHVISPHPGSLSQPNQHEARKPQTSDLLHLRARRRGRSHTFPTSPHPTTHGSVKWEAYLHDILQPYLAFLVVLYLYTNTPPVRAGTCIRLSLPCITSPSHPVAGAVGTFLIGPHRPIHPAPITDGSVRHIDNAAVIGESHK</sequence>
<keyword evidence="3" id="KW-1185">Reference proteome</keyword>
<organism evidence="2 3">
    <name type="scientific">Cyclocybe aegerita</name>
    <name type="common">Black poplar mushroom</name>
    <name type="synonym">Agrocybe aegerita</name>
    <dbReference type="NCBI Taxonomy" id="1973307"/>
    <lineage>
        <taxon>Eukaryota</taxon>
        <taxon>Fungi</taxon>
        <taxon>Dikarya</taxon>
        <taxon>Basidiomycota</taxon>
        <taxon>Agaricomycotina</taxon>
        <taxon>Agaricomycetes</taxon>
        <taxon>Agaricomycetidae</taxon>
        <taxon>Agaricales</taxon>
        <taxon>Agaricineae</taxon>
        <taxon>Bolbitiaceae</taxon>
        <taxon>Cyclocybe</taxon>
    </lineage>
</organism>
<dbReference type="EMBL" id="CACVBS010000047">
    <property type="protein sequence ID" value="CAA7265169.1"/>
    <property type="molecule type" value="Genomic_DNA"/>
</dbReference>
<accession>A0A8S0VRX9</accession>
<proteinExistence type="predicted"/>
<gene>
    <name evidence="2" type="ORF">AAE3_LOCUS7404</name>
</gene>
<evidence type="ECO:0000313" key="2">
    <source>
        <dbReference type="EMBL" id="CAA7265169.1"/>
    </source>
</evidence>
<dbReference type="AlphaFoldDB" id="A0A8S0VRX9"/>
<protein>
    <submittedName>
        <fullName evidence="2">Uncharacterized protein</fullName>
    </submittedName>
</protein>
<feature type="region of interest" description="Disordered" evidence="1">
    <location>
        <begin position="33"/>
        <end position="54"/>
    </location>
</feature>
<evidence type="ECO:0000313" key="3">
    <source>
        <dbReference type="Proteomes" id="UP000467700"/>
    </source>
</evidence>
<dbReference type="Proteomes" id="UP000467700">
    <property type="component" value="Unassembled WGS sequence"/>
</dbReference>
<comment type="caution">
    <text evidence="2">The sequence shown here is derived from an EMBL/GenBank/DDBJ whole genome shotgun (WGS) entry which is preliminary data.</text>
</comment>
<reference evidence="2 3" key="1">
    <citation type="submission" date="2020-01" db="EMBL/GenBank/DDBJ databases">
        <authorList>
            <person name="Gupta K D."/>
        </authorList>
    </citation>
    <scope>NUCLEOTIDE SEQUENCE [LARGE SCALE GENOMIC DNA]</scope>
</reference>
<evidence type="ECO:0000256" key="1">
    <source>
        <dbReference type="SAM" id="MobiDB-lite"/>
    </source>
</evidence>
<feature type="region of interest" description="Disordered" evidence="1">
    <location>
        <begin position="1"/>
        <end position="20"/>
    </location>
</feature>
<name>A0A8S0VRX9_CYCAE</name>